<evidence type="ECO:0008006" key="3">
    <source>
        <dbReference type="Google" id="ProtNLM"/>
    </source>
</evidence>
<sequence>MSVMAWIAQQVPVSTATLVAIFGRGLQEAVWRNLAEDGPATVHDLAARLDEDHQRVRNALYRLASLGAVRCAMRVPSPVSASTPRVVWVALDDEGRPQRLLRSNWGGLAGWAACKSVG</sequence>
<dbReference type="OrthoDB" id="3375207at2"/>
<proteinExistence type="predicted"/>
<dbReference type="InterPro" id="IPR036390">
    <property type="entry name" value="WH_DNA-bd_sf"/>
</dbReference>
<dbReference type="SUPFAM" id="SSF46785">
    <property type="entry name" value="Winged helix' DNA-binding domain"/>
    <property type="match status" value="1"/>
</dbReference>
<dbReference type="Gene3D" id="1.10.10.10">
    <property type="entry name" value="Winged helix-like DNA-binding domain superfamily/Winged helix DNA-binding domain"/>
    <property type="match status" value="1"/>
</dbReference>
<organism evidence="1 2">
    <name type="scientific">Zeimonas arvi</name>
    <dbReference type="NCBI Taxonomy" id="2498847"/>
    <lineage>
        <taxon>Bacteria</taxon>
        <taxon>Pseudomonadati</taxon>
        <taxon>Pseudomonadota</taxon>
        <taxon>Betaproteobacteria</taxon>
        <taxon>Burkholderiales</taxon>
        <taxon>Burkholderiaceae</taxon>
        <taxon>Zeimonas</taxon>
    </lineage>
</organism>
<dbReference type="AlphaFoldDB" id="A0A5C8P1Z6"/>
<reference evidence="1 2" key="1">
    <citation type="submission" date="2019-06" db="EMBL/GenBank/DDBJ databases">
        <title>Quisquiliibacterium sp. nov., isolated from a maize field.</title>
        <authorList>
            <person name="Lin S.-Y."/>
            <person name="Tsai C.-F."/>
            <person name="Young C.-C."/>
        </authorList>
    </citation>
    <scope>NUCLEOTIDE SEQUENCE [LARGE SCALE GENOMIC DNA]</scope>
    <source>
        <strain evidence="1 2">CC-CFT501</strain>
    </source>
</reference>
<evidence type="ECO:0000313" key="1">
    <source>
        <dbReference type="EMBL" id="TXL67266.1"/>
    </source>
</evidence>
<protein>
    <recommendedName>
        <fullName evidence="3">MarR family transcriptional regulator</fullName>
    </recommendedName>
</protein>
<keyword evidence="2" id="KW-1185">Reference proteome</keyword>
<gene>
    <name evidence="1" type="ORF">FHP08_06565</name>
</gene>
<evidence type="ECO:0000313" key="2">
    <source>
        <dbReference type="Proteomes" id="UP000321548"/>
    </source>
</evidence>
<dbReference type="RefSeq" id="WP_147703514.1">
    <property type="nucleotide sequence ID" value="NZ_VDUY01000002.1"/>
</dbReference>
<name>A0A5C8P1Z6_9BURK</name>
<comment type="caution">
    <text evidence="1">The sequence shown here is derived from an EMBL/GenBank/DDBJ whole genome shotgun (WGS) entry which is preliminary data.</text>
</comment>
<accession>A0A5C8P1Z6</accession>
<dbReference type="EMBL" id="VDUY01000002">
    <property type="protein sequence ID" value="TXL67266.1"/>
    <property type="molecule type" value="Genomic_DNA"/>
</dbReference>
<dbReference type="Proteomes" id="UP000321548">
    <property type="component" value="Unassembled WGS sequence"/>
</dbReference>
<dbReference type="InterPro" id="IPR036388">
    <property type="entry name" value="WH-like_DNA-bd_sf"/>
</dbReference>